<feature type="domain" description="Type I restriction modification DNA specificity" evidence="4">
    <location>
        <begin position="35"/>
        <end position="177"/>
    </location>
</feature>
<keyword evidence="3" id="KW-0238">DNA-binding</keyword>
<evidence type="ECO:0000256" key="1">
    <source>
        <dbReference type="ARBA" id="ARBA00010923"/>
    </source>
</evidence>
<dbReference type="PANTHER" id="PTHR30408:SF12">
    <property type="entry name" value="TYPE I RESTRICTION ENZYME MJAVIII SPECIFICITY SUBUNIT"/>
    <property type="match status" value="1"/>
</dbReference>
<protein>
    <submittedName>
        <fullName evidence="5">Type I restriction enzyme S subunit</fullName>
    </submittedName>
</protein>
<comment type="caution">
    <text evidence="5">The sequence shown here is derived from an EMBL/GenBank/DDBJ whole genome shotgun (WGS) entry which is preliminary data.</text>
</comment>
<dbReference type="InterPro" id="IPR000055">
    <property type="entry name" value="Restrct_endonuc_typeI_TRD"/>
</dbReference>
<dbReference type="EMBL" id="PGEZ01000002">
    <property type="protein sequence ID" value="PJJ54031.1"/>
    <property type="molecule type" value="Genomic_DNA"/>
</dbReference>
<dbReference type="InterPro" id="IPR044946">
    <property type="entry name" value="Restrct_endonuc_typeI_TRD_sf"/>
</dbReference>
<dbReference type="GO" id="GO:0009307">
    <property type="term" value="P:DNA restriction-modification system"/>
    <property type="evidence" value="ECO:0007669"/>
    <property type="project" value="UniProtKB-KW"/>
</dbReference>
<evidence type="ECO:0000313" key="5">
    <source>
        <dbReference type="EMBL" id="PJJ54031.1"/>
    </source>
</evidence>
<evidence type="ECO:0000256" key="2">
    <source>
        <dbReference type="ARBA" id="ARBA00022747"/>
    </source>
</evidence>
<proteinExistence type="inferred from homology"/>
<dbReference type="CDD" id="cd17273">
    <property type="entry name" value="RMtype1_S_EcoJA69PI-TRD1-CR1_like"/>
    <property type="match status" value="1"/>
</dbReference>
<dbReference type="PANTHER" id="PTHR30408">
    <property type="entry name" value="TYPE-1 RESTRICTION ENZYME ECOKI SPECIFICITY PROTEIN"/>
    <property type="match status" value="1"/>
</dbReference>
<dbReference type="RefSeq" id="WP_100415356.1">
    <property type="nucleotide sequence ID" value="NZ_PGEZ01000002.1"/>
</dbReference>
<gene>
    <name evidence="5" type="ORF">CLV56_3534</name>
</gene>
<dbReference type="OrthoDB" id="9798929at2"/>
<dbReference type="SUPFAM" id="SSF116734">
    <property type="entry name" value="DNA methylase specificity domain"/>
    <property type="match status" value="2"/>
</dbReference>
<keyword evidence="6" id="KW-1185">Reference proteome</keyword>
<organism evidence="5 6">
    <name type="scientific">Mumia flava</name>
    <dbReference type="NCBI Taxonomy" id="1348852"/>
    <lineage>
        <taxon>Bacteria</taxon>
        <taxon>Bacillati</taxon>
        <taxon>Actinomycetota</taxon>
        <taxon>Actinomycetes</taxon>
        <taxon>Propionibacteriales</taxon>
        <taxon>Nocardioidaceae</taxon>
        <taxon>Mumia</taxon>
    </lineage>
</organism>
<dbReference type="InterPro" id="IPR052021">
    <property type="entry name" value="Type-I_RS_S_subunit"/>
</dbReference>
<evidence type="ECO:0000313" key="6">
    <source>
        <dbReference type="Proteomes" id="UP000230842"/>
    </source>
</evidence>
<dbReference type="CDD" id="cd17256">
    <property type="entry name" value="RMtype1_S_EcoJA65PI-TRD1-CR1_like"/>
    <property type="match status" value="1"/>
</dbReference>
<reference evidence="5 6" key="1">
    <citation type="submission" date="2017-11" db="EMBL/GenBank/DDBJ databases">
        <title>Genomic Encyclopedia of Archaeal and Bacterial Type Strains, Phase II (KMG-II): From Individual Species to Whole Genera.</title>
        <authorList>
            <person name="Goeker M."/>
        </authorList>
    </citation>
    <scope>NUCLEOTIDE SEQUENCE [LARGE SCALE GENOMIC DNA]</scope>
    <source>
        <strain evidence="5 6">DSM 27763</strain>
    </source>
</reference>
<name>A0A2M9B7Y5_9ACTN</name>
<dbReference type="Gene3D" id="3.90.220.20">
    <property type="entry name" value="DNA methylase specificity domains"/>
    <property type="match status" value="2"/>
</dbReference>
<comment type="similarity">
    <text evidence="1">Belongs to the type-I restriction system S methylase family.</text>
</comment>
<accession>A0A2M9B7Y5</accession>
<dbReference type="Pfam" id="PF01420">
    <property type="entry name" value="Methylase_S"/>
    <property type="match status" value="2"/>
</dbReference>
<feature type="domain" description="Type I restriction modification DNA specificity" evidence="4">
    <location>
        <begin position="205"/>
        <end position="342"/>
    </location>
</feature>
<dbReference type="GO" id="GO:0003677">
    <property type="term" value="F:DNA binding"/>
    <property type="evidence" value="ECO:0007669"/>
    <property type="project" value="UniProtKB-KW"/>
</dbReference>
<evidence type="ECO:0000256" key="3">
    <source>
        <dbReference type="ARBA" id="ARBA00023125"/>
    </source>
</evidence>
<keyword evidence="2" id="KW-0680">Restriction system</keyword>
<dbReference type="Proteomes" id="UP000230842">
    <property type="component" value="Unassembled WGS sequence"/>
</dbReference>
<sequence length="402" mass="43118">MREVKAGWSTVELCSLLRDGQATYGIVQPGAHDEQGVPILRVKDLRGGAINAGDPLRVANGIEAKHDRTRLGGGEVLVSLVGTVGEVAVVPDSLRGWNVARAIAVLRPAHVVTRWLAYALQAPAVQTQLHSALNTTVQATLNLSDLKRLRLAVPPLPEQQAIAEVLGALDDKIAANTTVAATADSVASAQFDRQVQHANLGPATFGDVAEVGGGGTPKTKIEEYWGGDVRWATPTDVTGLVGPYLFDTARRITESGLGACSSKLYPAGSILMTSRATIGAFAIAEHPTSVNQGFIVVQPHDPDVSMWIFHEMRSRVDDFVAHANGATFLELSRGRFKLLPVRLADNSTMHAFQTYAAGLHERASSAIEENRTLAELRDTLLPQLMSGRLRVRDAIQQVEEVV</sequence>
<evidence type="ECO:0000259" key="4">
    <source>
        <dbReference type="Pfam" id="PF01420"/>
    </source>
</evidence>
<dbReference type="AlphaFoldDB" id="A0A2M9B7Y5"/>